<feature type="region of interest" description="Disordered" evidence="1">
    <location>
        <begin position="56"/>
        <end position="80"/>
    </location>
</feature>
<proteinExistence type="predicted"/>
<organism evidence="2 3">
    <name type="scientific">Actinomadura violacea</name>
    <dbReference type="NCBI Taxonomy" id="2819934"/>
    <lineage>
        <taxon>Bacteria</taxon>
        <taxon>Bacillati</taxon>
        <taxon>Actinomycetota</taxon>
        <taxon>Actinomycetes</taxon>
        <taxon>Streptosporangiales</taxon>
        <taxon>Thermomonosporaceae</taxon>
        <taxon>Actinomadura</taxon>
    </lineage>
</organism>
<accession>A0ABS3S4I0</accession>
<comment type="caution">
    <text evidence="2">The sequence shown here is derived from an EMBL/GenBank/DDBJ whole genome shotgun (WGS) entry which is preliminary data.</text>
</comment>
<gene>
    <name evidence="2" type="ORF">J4709_38585</name>
</gene>
<evidence type="ECO:0000256" key="1">
    <source>
        <dbReference type="SAM" id="MobiDB-lite"/>
    </source>
</evidence>
<feature type="region of interest" description="Disordered" evidence="1">
    <location>
        <begin position="89"/>
        <end position="108"/>
    </location>
</feature>
<evidence type="ECO:0000313" key="2">
    <source>
        <dbReference type="EMBL" id="MBO2463493.1"/>
    </source>
</evidence>
<name>A0ABS3S4I0_9ACTN</name>
<reference evidence="2 3" key="1">
    <citation type="submission" date="2021-03" db="EMBL/GenBank/DDBJ databases">
        <title>Actinomadura violae sp. nov., isolated from lichen in Thailand.</title>
        <authorList>
            <person name="Kanchanasin P."/>
            <person name="Saeng-In P."/>
            <person name="Phongsopitanun W."/>
            <person name="Yuki M."/>
            <person name="Kudo T."/>
            <person name="Ohkuma M."/>
            <person name="Tanasupawat S."/>
        </authorList>
    </citation>
    <scope>NUCLEOTIDE SEQUENCE [LARGE SCALE GENOMIC DNA]</scope>
    <source>
        <strain evidence="2 3">LCR2-06</strain>
    </source>
</reference>
<dbReference type="Gene3D" id="3.20.19.10">
    <property type="entry name" value="Aconitase, domain 4"/>
    <property type="match status" value="1"/>
</dbReference>
<sequence length="120" mass="12724">MAPGDASNREVMMRGVFDKVRLRNHLAPDVESGYTSCAGATTTIYRAAETGTPMIVITGRNNGADPFRSRSPRPAMTGDPCRTCVRGVPCATPRSPSAPDGGRSRVADVGEADRFLADLL</sequence>
<dbReference type="InterPro" id="IPR015928">
    <property type="entry name" value="Aconitase/3IPM_dehydase_swvl"/>
</dbReference>
<dbReference type="EMBL" id="JAGEPF010000028">
    <property type="protein sequence ID" value="MBO2463493.1"/>
    <property type="molecule type" value="Genomic_DNA"/>
</dbReference>
<evidence type="ECO:0000313" key="3">
    <source>
        <dbReference type="Proteomes" id="UP000680206"/>
    </source>
</evidence>
<dbReference type="RefSeq" id="WP_208248842.1">
    <property type="nucleotide sequence ID" value="NZ_JAGEPF010000028.1"/>
</dbReference>
<keyword evidence="3" id="KW-1185">Reference proteome</keyword>
<dbReference type="Proteomes" id="UP000680206">
    <property type="component" value="Unassembled WGS sequence"/>
</dbReference>
<protein>
    <submittedName>
        <fullName evidence="2">Uncharacterized protein</fullName>
    </submittedName>
</protein>